<keyword evidence="2" id="KW-0449">Lipoprotein</keyword>
<evidence type="ECO:0000313" key="3">
    <source>
        <dbReference type="Proteomes" id="UP001355056"/>
    </source>
</evidence>
<name>A0ABU7YZ28_9GAMM</name>
<dbReference type="Proteomes" id="UP001355056">
    <property type="component" value="Unassembled WGS sequence"/>
</dbReference>
<comment type="caution">
    <text evidence="2">The sequence shown here is derived from an EMBL/GenBank/DDBJ whole genome shotgun (WGS) entry which is preliminary data.</text>
</comment>
<dbReference type="Pfam" id="PF03886">
    <property type="entry name" value="ABC_trans_aux"/>
    <property type="match status" value="1"/>
</dbReference>
<dbReference type="EMBL" id="JAXGFP010000004">
    <property type="protein sequence ID" value="MEG3184134.1"/>
    <property type="molecule type" value="Genomic_DNA"/>
</dbReference>
<reference evidence="2 3" key="1">
    <citation type="journal article" date="2016" name="Int. J. Syst. Evol. Microbiol.">
        <title>Lysobacter erysipheiresistens sp. nov., an antagonist of powdery mildew, isolated from tobacco-cultivated soil.</title>
        <authorList>
            <person name="Xie B."/>
            <person name="Li T."/>
            <person name="Lin X."/>
            <person name="Wang C.J."/>
            <person name="Chen Y.J."/>
            <person name="Liu W.J."/>
            <person name="Zhao Z.W."/>
        </authorList>
    </citation>
    <scope>NUCLEOTIDE SEQUENCE [LARGE SCALE GENOMIC DNA]</scope>
    <source>
        <strain evidence="2 3">RS-LYSO-3</strain>
    </source>
</reference>
<sequence length="211" mass="22072">MQYPLRAATAVAVILLAAGCSILGPKPEPGTIYAPDPRVEAAPAWPTVDWQLSLSRATASSMTDSLRIAVRPSANELQVYKGASWAKTPTSMVEDAVLRALEDSGRIPAVARQGAGIGADYKLVLDLRRFEADYTAGGSTPAATIEINAKLLHAPDQAVVAARTFLQAPAAATTAVPDVVAAFEQSLEAVTAELAGWVLASGDEHERTGHD</sequence>
<evidence type="ECO:0000313" key="2">
    <source>
        <dbReference type="EMBL" id="MEG3184134.1"/>
    </source>
</evidence>
<evidence type="ECO:0000259" key="1">
    <source>
        <dbReference type="Pfam" id="PF03886"/>
    </source>
</evidence>
<dbReference type="InterPro" id="IPR005586">
    <property type="entry name" value="ABC_trans_aux"/>
</dbReference>
<protein>
    <submittedName>
        <fullName evidence="2">ABC-type transport auxiliary lipoprotein family protein</fullName>
    </submittedName>
</protein>
<dbReference type="SUPFAM" id="SSF159594">
    <property type="entry name" value="XCC0632-like"/>
    <property type="match status" value="1"/>
</dbReference>
<keyword evidence="3" id="KW-1185">Reference proteome</keyword>
<gene>
    <name evidence="2" type="ORF">SNE34_08940</name>
</gene>
<dbReference type="PROSITE" id="PS51257">
    <property type="entry name" value="PROKAR_LIPOPROTEIN"/>
    <property type="match status" value="1"/>
</dbReference>
<accession>A0ABU7YZ28</accession>
<feature type="domain" description="ABC-type transport auxiliary lipoprotein component" evidence="1">
    <location>
        <begin position="34"/>
        <end position="195"/>
    </location>
</feature>
<dbReference type="RefSeq" id="WP_332616638.1">
    <property type="nucleotide sequence ID" value="NZ_JAXGFP010000004.1"/>
</dbReference>
<dbReference type="Gene3D" id="3.40.50.10610">
    <property type="entry name" value="ABC-type transport auxiliary lipoprotein component"/>
    <property type="match status" value="1"/>
</dbReference>
<organism evidence="2 3">
    <name type="scientific">Novilysobacter erysipheiresistens</name>
    <dbReference type="NCBI Taxonomy" id="1749332"/>
    <lineage>
        <taxon>Bacteria</taxon>
        <taxon>Pseudomonadati</taxon>
        <taxon>Pseudomonadota</taxon>
        <taxon>Gammaproteobacteria</taxon>
        <taxon>Lysobacterales</taxon>
        <taxon>Lysobacteraceae</taxon>
        <taxon>Novilysobacter</taxon>
    </lineage>
</organism>
<proteinExistence type="predicted"/>